<accession>A0ABT8GCZ7</accession>
<dbReference type="Gene3D" id="3.40.50.300">
    <property type="entry name" value="P-loop containing nucleotide triphosphate hydrolases"/>
    <property type="match status" value="1"/>
</dbReference>
<dbReference type="InterPro" id="IPR038727">
    <property type="entry name" value="NadR/Ttd14_AAA_dom"/>
</dbReference>
<proteinExistence type="predicted"/>
<dbReference type="InterPro" id="IPR027417">
    <property type="entry name" value="P-loop_NTPase"/>
</dbReference>
<evidence type="ECO:0000313" key="2">
    <source>
        <dbReference type="EMBL" id="MDN4476999.1"/>
    </source>
</evidence>
<comment type="caution">
    <text evidence="2">The sequence shown here is derived from an EMBL/GenBank/DDBJ whole genome shotgun (WGS) entry which is preliminary data.</text>
</comment>
<name>A0ABT8GCZ7_9MICO</name>
<dbReference type="SUPFAM" id="SSF52540">
    <property type="entry name" value="P-loop containing nucleoside triphosphate hydrolases"/>
    <property type="match status" value="1"/>
</dbReference>
<sequence length="192" mass="20575">MRIVVSGTHASGKSTLISDFASRHPEYDVLGDPFEEIADEGFVDLDAALFRAQLELAVLRLEETAEGSNVIVERGPMDFVAYLTALDRLGRHGRSSASLRAGLARAEAVADRIDLWVLLPLDDGNPITVSEDEDPALRAAMNDALLDLADDAGPTGARVVELTGDPTARLLTLERAVEPSRRTNSPIESAGI</sequence>
<evidence type="ECO:0000259" key="1">
    <source>
        <dbReference type="Pfam" id="PF13521"/>
    </source>
</evidence>
<dbReference type="Pfam" id="PF13521">
    <property type="entry name" value="AAA_28"/>
    <property type="match status" value="1"/>
</dbReference>
<keyword evidence="3" id="KW-1185">Reference proteome</keyword>
<protein>
    <submittedName>
        <fullName evidence="2">AAA family ATPase</fullName>
    </submittedName>
</protein>
<gene>
    <name evidence="2" type="ORF">QQX09_14155</name>
</gene>
<reference evidence="2" key="1">
    <citation type="submission" date="2023-06" db="EMBL/GenBank/DDBJ databases">
        <title>Sysu t00192.</title>
        <authorList>
            <person name="Gao L."/>
            <person name="Fang B.-Z."/>
            <person name="Li W.-J."/>
        </authorList>
    </citation>
    <scope>NUCLEOTIDE SEQUENCE</scope>
    <source>
        <strain evidence="2">SYSU T00192</strain>
    </source>
</reference>
<dbReference type="EMBL" id="JAUHPW010000014">
    <property type="protein sequence ID" value="MDN4476999.1"/>
    <property type="molecule type" value="Genomic_DNA"/>
</dbReference>
<dbReference type="Proteomes" id="UP001172728">
    <property type="component" value="Unassembled WGS sequence"/>
</dbReference>
<evidence type="ECO:0000313" key="3">
    <source>
        <dbReference type="Proteomes" id="UP001172728"/>
    </source>
</evidence>
<organism evidence="2 3">
    <name type="scientific">Demequina litoralis</name>
    <dbReference type="NCBI Taxonomy" id="3051660"/>
    <lineage>
        <taxon>Bacteria</taxon>
        <taxon>Bacillati</taxon>
        <taxon>Actinomycetota</taxon>
        <taxon>Actinomycetes</taxon>
        <taxon>Micrococcales</taxon>
        <taxon>Demequinaceae</taxon>
        <taxon>Demequina</taxon>
    </lineage>
</organism>
<dbReference type="RefSeq" id="WP_301135918.1">
    <property type="nucleotide sequence ID" value="NZ_JAUHPW010000014.1"/>
</dbReference>
<feature type="domain" description="NadR/Ttd14 AAA" evidence="1">
    <location>
        <begin position="2"/>
        <end position="165"/>
    </location>
</feature>